<dbReference type="Proteomes" id="UP000554342">
    <property type="component" value="Unassembled WGS sequence"/>
</dbReference>
<comment type="caution">
    <text evidence="2">The sequence shown here is derived from an EMBL/GenBank/DDBJ whole genome shotgun (WGS) entry which is preliminary data.</text>
</comment>
<accession>A0A840Z360</accession>
<dbReference type="Pfam" id="PF20432">
    <property type="entry name" value="Xre-like-HTH"/>
    <property type="match status" value="1"/>
</dbReference>
<name>A0A840Z360_9SPHN</name>
<keyword evidence="3" id="KW-1185">Reference proteome</keyword>
<proteinExistence type="predicted"/>
<protein>
    <recommendedName>
        <fullName evidence="1">Antitoxin Xre-like helix-turn-helix domain-containing protein</fullName>
    </recommendedName>
</protein>
<dbReference type="EMBL" id="JACIJI010000009">
    <property type="protein sequence ID" value="MBB5720126.1"/>
    <property type="molecule type" value="Genomic_DNA"/>
</dbReference>
<evidence type="ECO:0000313" key="3">
    <source>
        <dbReference type="Proteomes" id="UP000554342"/>
    </source>
</evidence>
<reference evidence="2 3" key="1">
    <citation type="submission" date="2020-08" db="EMBL/GenBank/DDBJ databases">
        <title>Genomic Encyclopedia of Type Strains, Phase IV (KMG-IV): sequencing the most valuable type-strain genomes for metagenomic binning, comparative biology and taxonomic classification.</title>
        <authorList>
            <person name="Goeker M."/>
        </authorList>
    </citation>
    <scope>NUCLEOTIDE SEQUENCE [LARGE SCALE GENOMIC DNA]</scope>
    <source>
        <strain evidence="2 3">DSM 27203</strain>
    </source>
</reference>
<sequence length="163" mass="17792">MTQILTKAPHDAFKRIRRSDMASAAFEPVEAPRGLQTFSGDDDRRRLTGAAVKAVLRLVEAWGGSNAEGAVLLGVSESTWDRMKAGTWEGTLSQDQLTRASALIGLFKGLHLLFANDMADRWPKLANKAPVFDRLSPVQAMIGGGIPRMLETRQYIDALRGGL</sequence>
<evidence type="ECO:0000259" key="1">
    <source>
        <dbReference type="Pfam" id="PF20432"/>
    </source>
</evidence>
<dbReference type="GO" id="GO:0003677">
    <property type="term" value="F:DNA binding"/>
    <property type="evidence" value="ECO:0007669"/>
    <property type="project" value="InterPro"/>
</dbReference>
<organism evidence="2 3">
    <name type="scientific">Stakelama sediminis</name>
    <dbReference type="NCBI Taxonomy" id="463200"/>
    <lineage>
        <taxon>Bacteria</taxon>
        <taxon>Pseudomonadati</taxon>
        <taxon>Pseudomonadota</taxon>
        <taxon>Alphaproteobacteria</taxon>
        <taxon>Sphingomonadales</taxon>
        <taxon>Sphingomonadaceae</taxon>
        <taxon>Stakelama</taxon>
    </lineage>
</organism>
<dbReference type="RefSeq" id="WP_246359940.1">
    <property type="nucleotide sequence ID" value="NZ_BAABIF010000007.1"/>
</dbReference>
<feature type="domain" description="Antitoxin Xre-like helix-turn-helix" evidence="1">
    <location>
        <begin position="45"/>
        <end position="104"/>
    </location>
</feature>
<evidence type="ECO:0000313" key="2">
    <source>
        <dbReference type="EMBL" id="MBB5720126.1"/>
    </source>
</evidence>
<dbReference type="AlphaFoldDB" id="A0A840Z360"/>
<gene>
    <name evidence="2" type="ORF">FHR23_003088</name>
</gene>
<dbReference type="InterPro" id="IPR046847">
    <property type="entry name" value="Xre-like_HTH"/>
</dbReference>